<gene>
    <name evidence="9" type="ORF">ENJ10_14485</name>
</gene>
<evidence type="ECO:0000313" key="9">
    <source>
        <dbReference type="EMBL" id="HED11894.1"/>
    </source>
</evidence>
<evidence type="ECO:0000259" key="8">
    <source>
        <dbReference type="PROSITE" id="PS50253"/>
    </source>
</evidence>
<evidence type="ECO:0000256" key="5">
    <source>
        <dbReference type="ARBA" id="ARBA00023136"/>
    </source>
</evidence>
<dbReference type="AlphaFoldDB" id="A0A7V1M271"/>
<proteinExistence type="inferred from homology"/>
<dbReference type="PROSITE" id="PS50253">
    <property type="entry name" value="COX3"/>
    <property type="match status" value="1"/>
</dbReference>
<keyword evidence="3 6" id="KW-0812">Transmembrane</keyword>
<dbReference type="GO" id="GO:0005886">
    <property type="term" value="C:plasma membrane"/>
    <property type="evidence" value="ECO:0007669"/>
    <property type="project" value="UniProtKB-SubCell"/>
</dbReference>
<dbReference type="Pfam" id="PF00510">
    <property type="entry name" value="COX3"/>
    <property type="match status" value="1"/>
</dbReference>
<dbReference type="InterPro" id="IPR013833">
    <property type="entry name" value="Cyt_c_oxidase_su3_a-hlx"/>
</dbReference>
<comment type="subcellular location">
    <subcellularLocation>
        <location evidence="6">Cell membrane</location>
        <topology evidence="6">Multi-pass membrane protein</topology>
    </subcellularLocation>
    <subcellularLocation>
        <location evidence="1">Membrane</location>
        <topology evidence="1">Multi-pass membrane protein</topology>
    </subcellularLocation>
</comment>
<feature type="transmembrane region" description="Helical" evidence="7">
    <location>
        <begin position="95"/>
        <end position="114"/>
    </location>
</feature>
<keyword evidence="4 7" id="KW-1133">Transmembrane helix</keyword>
<reference evidence="9" key="1">
    <citation type="journal article" date="2020" name="mSystems">
        <title>Genome- and Community-Level Interaction Insights into Carbon Utilization and Element Cycling Functions of Hydrothermarchaeota in Hydrothermal Sediment.</title>
        <authorList>
            <person name="Zhou Z."/>
            <person name="Liu Y."/>
            <person name="Xu W."/>
            <person name="Pan J."/>
            <person name="Luo Z.H."/>
            <person name="Li M."/>
        </authorList>
    </citation>
    <scope>NUCLEOTIDE SEQUENCE [LARGE SCALE GENOMIC DNA]</scope>
    <source>
        <strain evidence="9">HyVt-456</strain>
    </source>
</reference>
<dbReference type="EMBL" id="DRLD01000411">
    <property type="protein sequence ID" value="HED11894.1"/>
    <property type="molecule type" value="Genomic_DNA"/>
</dbReference>
<dbReference type="PANTHER" id="PTHR11403:SF6">
    <property type="entry name" value="NITRIC OXIDE REDUCTASE SUBUNIT E"/>
    <property type="match status" value="1"/>
</dbReference>
<dbReference type="InterPro" id="IPR000298">
    <property type="entry name" value="Cyt_c_oxidase-like_su3"/>
</dbReference>
<evidence type="ECO:0000256" key="3">
    <source>
        <dbReference type="ARBA" id="ARBA00022692"/>
    </source>
</evidence>
<feature type="transmembrane region" description="Helical" evidence="7">
    <location>
        <begin position="63"/>
        <end position="83"/>
    </location>
</feature>
<protein>
    <submittedName>
        <fullName evidence="9">Cytochrome c oxidase subunit 3 family protein</fullName>
    </submittedName>
</protein>
<comment type="similarity">
    <text evidence="2 6">Belongs to the cytochrome c oxidase subunit 3 family.</text>
</comment>
<dbReference type="InterPro" id="IPR024791">
    <property type="entry name" value="Cyt_c/ubiquinol_Oxase_su3"/>
</dbReference>
<evidence type="ECO:0000256" key="4">
    <source>
        <dbReference type="ARBA" id="ARBA00022989"/>
    </source>
</evidence>
<dbReference type="PANTHER" id="PTHR11403">
    <property type="entry name" value="CYTOCHROME C OXIDASE SUBUNIT III"/>
    <property type="match status" value="1"/>
</dbReference>
<name>A0A7V1M271_CALAY</name>
<feature type="transmembrane region" description="Helical" evidence="7">
    <location>
        <begin position="134"/>
        <end position="158"/>
    </location>
</feature>
<sequence length="198" mass="22765">MSSEQHVLSREKNDILHPPGGILIWILIFLEVITFMIALSVFAYMRSRNAAMFAESQAMLNPLLGTVNTIVLLSSGYFMAEAVRKLRAGLLKLSVRYTLVTILLGLVFIAIKSFEYSQKIEHGIGLEYNTFFTFYWLLTGFHLIHVSVGIVILVFIYFSLRKGRYDARDHEDVETGAAFWHMCDLIWMLLFPMLYLIN</sequence>
<dbReference type="SUPFAM" id="SSF81452">
    <property type="entry name" value="Cytochrome c oxidase subunit III-like"/>
    <property type="match status" value="1"/>
</dbReference>
<dbReference type="Gene3D" id="1.20.120.80">
    <property type="entry name" value="Cytochrome c oxidase, subunit III, four-helix bundle"/>
    <property type="match status" value="1"/>
</dbReference>
<accession>A0A7V1M271</accession>
<feature type="transmembrane region" description="Helical" evidence="7">
    <location>
        <begin position="21"/>
        <end position="43"/>
    </location>
</feature>
<feature type="domain" description="Heme-copper oxidase subunit III family profile" evidence="8">
    <location>
        <begin position="24"/>
        <end position="198"/>
    </location>
</feature>
<organism evidence="9">
    <name type="scientific">Caldithrix abyssi</name>
    <dbReference type="NCBI Taxonomy" id="187145"/>
    <lineage>
        <taxon>Bacteria</taxon>
        <taxon>Pseudomonadati</taxon>
        <taxon>Calditrichota</taxon>
        <taxon>Calditrichia</taxon>
        <taxon>Calditrichales</taxon>
        <taxon>Calditrichaceae</taxon>
        <taxon>Caldithrix</taxon>
    </lineage>
</organism>
<dbReference type="CDD" id="cd02862">
    <property type="entry name" value="NorE_like"/>
    <property type="match status" value="1"/>
</dbReference>
<feature type="transmembrane region" description="Helical" evidence="7">
    <location>
        <begin position="178"/>
        <end position="197"/>
    </location>
</feature>
<dbReference type="GO" id="GO:0019646">
    <property type="term" value="P:aerobic electron transport chain"/>
    <property type="evidence" value="ECO:0007669"/>
    <property type="project" value="InterPro"/>
</dbReference>
<comment type="caution">
    <text evidence="9">The sequence shown here is derived from an EMBL/GenBank/DDBJ whole genome shotgun (WGS) entry which is preliminary data.</text>
</comment>
<evidence type="ECO:0000256" key="2">
    <source>
        <dbReference type="ARBA" id="ARBA00010581"/>
    </source>
</evidence>
<dbReference type="Proteomes" id="UP000886005">
    <property type="component" value="Unassembled WGS sequence"/>
</dbReference>
<dbReference type="GO" id="GO:0004129">
    <property type="term" value="F:cytochrome-c oxidase activity"/>
    <property type="evidence" value="ECO:0007669"/>
    <property type="project" value="InterPro"/>
</dbReference>
<evidence type="ECO:0000256" key="1">
    <source>
        <dbReference type="ARBA" id="ARBA00004141"/>
    </source>
</evidence>
<evidence type="ECO:0000256" key="6">
    <source>
        <dbReference type="RuleBase" id="RU003376"/>
    </source>
</evidence>
<evidence type="ECO:0000256" key="7">
    <source>
        <dbReference type="SAM" id="Phobius"/>
    </source>
</evidence>
<dbReference type="InterPro" id="IPR035973">
    <property type="entry name" value="Cyt_c_oxidase_su3-like_sf"/>
</dbReference>
<keyword evidence="5 7" id="KW-0472">Membrane</keyword>